<protein>
    <recommendedName>
        <fullName evidence="6">FMN dependent NADH:quinone oxidoreductase</fullName>
        <ecNumber evidence="6">1.6.5.-</ecNumber>
    </recommendedName>
    <alternativeName>
        <fullName evidence="6">Azo-dye reductase</fullName>
    </alternativeName>
    <alternativeName>
        <fullName evidence="6">FMN-dependent NADH-azo compound oxidoreductase</fullName>
    </alternativeName>
    <alternativeName>
        <fullName evidence="6">FMN-dependent NADH-azoreductase</fullName>
        <ecNumber evidence="6">1.7.1.17</ecNumber>
    </alternativeName>
</protein>
<dbReference type="InterPro" id="IPR023048">
    <property type="entry name" value="NADH:quinone_OxRdtase_FMN_depd"/>
</dbReference>
<dbReference type="EC" id="1.6.5.-" evidence="6"/>
<dbReference type="EMBL" id="BFBR01000003">
    <property type="protein sequence ID" value="GBF57580.1"/>
    <property type="molecule type" value="Genomic_DNA"/>
</dbReference>
<evidence type="ECO:0000256" key="2">
    <source>
        <dbReference type="ARBA" id="ARBA00022643"/>
    </source>
</evidence>
<dbReference type="AlphaFoldDB" id="A0A2P2E939"/>
<dbReference type="HAMAP" id="MF_01216">
    <property type="entry name" value="Azoreductase_type1"/>
    <property type="match status" value="1"/>
</dbReference>
<keyword evidence="3 6" id="KW-0560">Oxidoreductase</keyword>
<feature type="domain" description="Flavodoxin-like fold" evidence="7">
    <location>
        <begin position="3"/>
        <end position="199"/>
    </location>
</feature>
<dbReference type="PANTHER" id="PTHR43741">
    <property type="entry name" value="FMN-DEPENDENT NADH-AZOREDUCTASE 1"/>
    <property type="match status" value="1"/>
</dbReference>
<proteinExistence type="inferred from homology"/>
<gene>
    <name evidence="6 8" type="primary">azoR</name>
    <name evidence="8" type="ORF">PbB2_01247</name>
</gene>
<evidence type="ECO:0000313" key="9">
    <source>
        <dbReference type="Proteomes" id="UP000245086"/>
    </source>
</evidence>
<name>A0A2P2E939_9PROT</name>
<dbReference type="SUPFAM" id="SSF52218">
    <property type="entry name" value="Flavoproteins"/>
    <property type="match status" value="1"/>
</dbReference>
<keyword evidence="2 6" id="KW-0288">FMN</keyword>
<comment type="caution">
    <text evidence="6">Lacks conserved residue(s) required for the propagation of feature annotation.</text>
</comment>
<feature type="binding site" evidence="6">
    <location>
        <position position="10"/>
    </location>
    <ligand>
        <name>FMN</name>
        <dbReference type="ChEBI" id="CHEBI:58210"/>
    </ligand>
</feature>
<keyword evidence="4 6" id="KW-0520">NAD</keyword>
<evidence type="ECO:0000256" key="3">
    <source>
        <dbReference type="ARBA" id="ARBA00023002"/>
    </source>
</evidence>
<dbReference type="GO" id="GO:0009055">
    <property type="term" value="F:electron transfer activity"/>
    <property type="evidence" value="ECO:0007669"/>
    <property type="project" value="UniProtKB-UniRule"/>
</dbReference>
<sequence>MAHALVLIASPNGAASVSRAMLDRYLARRKVRFPDETLTIRDLTLPENALPNLSAEFITAMFLPPDARTPEQARELDVSDQLVGEFQAADTLIVATPIHNYTVPTPLKAWIDHVSRPGMTFAYIDGKRQGLAHARSAVFLLSSGGIYTSGPQEVEDFLAPYLRHMMVFFGIPDVTVLRAEGVAWDAPFAIAQAEAQIDAAI</sequence>
<dbReference type="InterPro" id="IPR029039">
    <property type="entry name" value="Flavoprotein-like_sf"/>
</dbReference>
<evidence type="ECO:0000259" key="7">
    <source>
        <dbReference type="Pfam" id="PF02525"/>
    </source>
</evidence>
<evidence type="ECO:0000256" key="6">
    <source>
        <dbReference type="HAMAP-Rule" id="MF_01216"/>
    </source>
</evidence>
<feature type="binding site" evidence="6">
    <location>
        <begin position="16"/>
        <end position="18"/>
    </location>
    <ligand>
        <name>FMN</name>
        <dbReference type="ChEBI" id="CHEBI:58210"/>
    </ligand>
</feature>
<keyword evidence="1 6" id="KW-0285">Flavoprotein</keyword>
<evidence type="ECO:0000256" key="1">
    <source>
        <dbReference type="ARBA" id="ARBA00022630"/>
    </source>
</evidence>
<dbReference type="GO" id="GO:0010181">
    <property type="term" value="F:FMN binding"/>
    <property type="evidence" value="ECO:0007669"/>
    <property type="project" value="UniProtKB-UniRule"/>
</dbReference>
<dbReference type="EC" id="1.7.1.17" evidence="6"/>
<comment type="function">
    <text evidence="6">Quinone reductase that provides resistance to thiol-specific stress caused by electrophilic quinones.</text>
</comment>
<dbReference type="InterPro" id="IPR003680">
    <property type="entry name" value="Flavodoxin_fold"/>
</dbReference>
<reference evidence="8 9" key="1">
    <citation type="journal article" date="2018" name="Genome Announc.">
        <title>Draft Genome Sequence of "Candidatus Phycosocius bacilliformis," an Alphaproteobacterial Ectosymbiont of the Hydrocarbon-Producing Green Alga Botryococcus braunii.</title>
        <authorList>
            <person name="Tanabe Y."/>
            <person name="Yamaguchi H."/>
            <person name="Watanabe M.M."/>
        </authorList>
    </citation>
    <scope>NUCLEOTIDE SEQUENCE [LARGE SCALE GENOMIC DNA]</scope>
    <source>
        <strain evidence="8 9">BOTRYCO-2</strain>
    </source>
</reference>
<dbReference type="PANTHER" id="PTHR43741:SF2">
    <property type="entry name" value="FMN-DEPENDENT NADH:QUINONE OXIDOREDUCTASE"/>
    <property type="match status" value="1"/>
</dbReference>
<dbReference type="Gene3D" id="3.40.50.360">
    <property type="match status" value="1"/>
</dbReference>
<comment type="catalytic activity">
    <reaction evidence="6">
        <text>2 a quinone + NADH + H(+) = 2 a 1,4-benzosemiquinone + NAD(+)</text>
        <dbReference type="Rhea" id="RHEA:65952"/>
        <dbReference type="ChEBI" id="CHEBI:15378"/>
        <dbReference type="ChEBI" id="CHEBI:57540"/>
        <dbReference type="ChEBI" id="CHEBI:57945"/>
        <dbReference type="ChEBI" id="CHEBI:132124"/>
        <dbReference type="ChEBI" id="CHEBI:134225"/>
    </reaction>
</comment>
<evidence type="ECO:0000313" key="8">
    <source>
        <dbReference type="EMBL" id="GBF57580.1"/>
    </source>
</evidence>
<comment type="function">
    <text evidence="6">Also exhibits azoreductase activity. Catalyzes the reductive cleavage of the azo bond in aromatic azo compounds to the corresponding amines.</text>
</comment>
<dbReference type="OrthoDB" id="9787136at2"/>
<comment type="cofactor">
    <cofactor evidence="6">
        <name>FMN</name>
        <dbReference type="ChEBI" id="CHEBI:58210"/>
    </cofactor>
    <text evidence="6">Binds 1 FMN per subunit.</text>
</comment>
<dbReference type="GO" id="GO:0016655">
    <property type="term" value="F:oxidoreductase activity, acting on NAD(P)H, quinone or similar compound as acceptor"/>
    <property type="evidence" value="ECO:0007669"/>
    <property type="project" value="InterPro"/>
</dbReference>
<organism evidence="8 9">
    <name type="scientific">Candidatus Phycosocius bacilliformis</name>
    <dbReference type="NCBI Taxonomy" id="1445552"/>
    <lineage>
        <taxon>Bacteria</taxon>
        <taxon>Pseudomonadati</taxon>
        <taxon>Pseudomonadota</taxon>
        <taxon>Alphaproteobacteria</taxon>
        <taxon>Caulobacterales</taxon>
        <taxon>Caulobacterales incertae sedis</taxon>
        <taxon>Candidatus Phycosocius</taxon>
    </lineage>
</organism>
<dbReference type="GO" id="GO:0016652">
    <property type="term" value="F:oxidoreductase activity, acting on NAD(P)H as acceptor"/>
    <property type="evidence" value="ECO:0007669"/>
    <property type="project" value="UniProtKB-UniRule"/>
</dbReference>
<feature type="binding site" evidence="6">
    <location>
        <begin position="142"/>
        <end position="145"/>
    </location>
    <ligand>
        <name>FMN</name>
        <dbReference type="ChEBI" id="CHEBI:58210"/>
    </ligand>
</feature>
<keyword evidence="9" id="KW-1185">Reference proteome</keyword>
<dbReference type="RefSeq" id="WP_108984457.1">
    <property type="nucleotide sequence ID" value="NZ_BFBR01000003.1"/>
</dbReference>
<comment type="subunit">
    <text evidence="6">Homodimer.</text>
</comment>
<accession>A0A2P2E939</accession>
<dbReference type="Pfam" id="PF02525">
    <property type="entry name" value="Flavodoxin_2"/>
    <property type="match status" value="1"/>
</dbReference>
<comment type="caution">
    <text evidence="8">The sequence shown here is derived from an EMBL/GenBank/DDBJ whole genome shotgun (WGS) entry which is preliminary data.</text>
</comment>
<evidence type="ECO:0000256" key="5">
    <source>
        <dbReference type="ARBA" id="ARBA00048542"/>
    </source>
</evidence>
<evidence type="ECO:0000256" key="4">
    <source>
        <dbReference type="ARBA" id="ARBA00023027"/>
    </source>
</evidence>
<comment type="similarity">
    <text evidence="6">Belongs to the azoreductase type 1 family.</text>
</comment>
<dbReference type="Proteomes" id="UP000245086">
    <property type="component" value="Unassembled WGS sequence"/>
</dbReference>
<comment type="catalytic activity">
    <reaction evidence="5">
        <text>N,N-dimethyl-1,4-phenylenediamine + anthranilate + 2 NAD(+) = 2-(4-dimethylaminophenyl)diazenylbenzoate + 2 NADH + 2 H(+)</text>
        <dbReference type="Rhea" id="RHEA:55872"/>
        <dbReference type="ChEBI" id="CHEBI:15378"/>
        <dbReference type="ChEBI" id="CHEBI:15783"/>
        <dbReference type="ChEBI" id="CHEBI:16567"/>
        <dbReference type="ChEBI" id="CHEBI:57540"/>
        <dbReference type="ChEBI" id="CHEBI:57945"/>
        <dbReference type="ChEBI" id="CHEBI:71579"/>
        <dbReference type="EC" id="1.7.1.17"/>
    </reaction>
    <physiologicalReaction direction="right-to-left" evidence="5">
        <dbReference type="Rhea" id="RHEA:55874"/>
    </physiologicalReaction>
</comment>
<dbReference type="InterPro" id="IPR050104">
    <property type="entry name" value="FMN-dep_NADH:Q_OxRdtase_AzoR1"/>
</dbReference>